<dbReference type="Pfam" id="PF08370">
    <property type="entry name" value="PDR_assoc"/>
    <property type="match status" value="1"/>
</dbReference>
<feature type="domain" description="ABC transporter" evidence="12">
    <location>
        <begin position="74"/>
        <end position="343"/>
    </location>
</feature>
<evidence type="ECO:0000256" key="11">
    <source>
        <dbReference type="SAM" id="Phobius"/>
    </source>
</evidence>
<dbReference type="InterPro" id="IPR003439">
    <property type="entry name" value="ABC_transporter-like_ATP-bd"/>
</dbReference>
<feature type="domain" description="ABC transporter" evidence="12">
    <location>
        <begin position="742"/>
        <end position="989"/>
    </location>
</feature>
<feature type="transmembrane region" description="Helical" evidence="11">
    <location>
        <begin position="1306"/>
        <end position="1332"/>
    </location>
</feature>
<dbReference type="FunFam" id="3.40.50.300:FF:000157">
    <property type="entry name" value="ABC transporter G family member 34"/>
    <property type="match status" value="1"/>
</dbReference>
<dbReference type="Pfam" id="PF19055">
    <property type="entry name" value="ABC2_membrane_7"/>
    <property type="match status" value="1"/>
</dbReference>
<proteinExistence type="inferred from homology"/>
<evidence type="ECO:0000256" key="2">
    <source>
        <dbReference type="ARBA" id="ARBA00006012"/>
    </source>
</evidence>
<keyword evidence="3" id="KW-0813">Transport</keyword>
<evidence type="ECO:0000256" key="8">
    <source>
        <dbReference type="ARBA" id="ARBA00022989"/>
    </source>
</evidence>
<name>A0A3L6QTK2_PANMI</name>
<dbReference type="EMBL" id="PQIB02000011">
    <property type="protein sequence ID" value="RLM87150.1"/>
    <property type="molecule type" value="Genomic_DNA"/>
</dbReference>
<dbReference type="Pfam" id="PF00005">
    <property type="entry name" value="ABC_tran"/>
    <property type="match status" value="2"/>
</dbReference>
<keyword evidence="8 11" id="KW-1133">Transmembrane helix</keyword>
<dbReference type="PANTHER" id="PTHR19241">
    <property type="entry name" value="ATP-BINDING CASSETTE TRANSPORTER"/>
    <property type="match status" value="1"/>
</dbReference>
<comment type="subcellular location">
    <subcellularLocation>
        <location evidence="1">Membrane</location>
        <topology evidence="1">Multi-pass membrane protein</topology>
    </subcellularLocation>
</comment>
<dbReference type="InterPro" id="IPR027417">
    <property type="entry name" value="P-loop_NTPase"/>
</dbReference>
<feature type="transmembrane region" description="Helical" evidence="11">
    <location>
        <begin position="509"/>
        <end position="531"/>
    </location>
</feature>
<dbReference type="InterPro" id="IPR034003">
    <property type="entry name" value="ABCG_PDR_2"/>
</dbReference>
<feature type="transmembrane region" description="Helical" evidence="11">
    <location>
        <begin position="1225"/>
        <end position="1245"/>
    </location>
</feature>
<feature type="transmembrane region" description="Helical" evidence="11">
    <location>
        <begin position="1157"/>
        <end position="1183"/>
    </location>
</feature>
<dbReference type="STRING" id="4540.A0A3L6QTK2"/>
<feature type="transmembrane region" description="Helical" evidence="11">
    <location>
        <begin position="1195"/>
        <end position="1218"/>
    </location>
</feature>
<feature type="transmembrane region" description="Helical" evidence="11">
    <location>
        <begin position="437"/>
        <end position="458"/>
    </location>
</feature>
<keyword evidence="5" id="KW-0677">Repeat</keyword>
<protein>
    <submittedName>
        <fullName evidence="13">ABC transporter G family member 45-like isoform X1</fullName>
    </submittedName>
</protein>
<evidence type="ECO:0000313" key="13">
    <source>
        <dbReference type="EMBL" id="RLM87150.1"/>
    </source>
</evidence>
<dbReference type="InterPro" id="IPR013581">
    <property type="entry name" value="PDR_assoc"/>
</dbReference>
<feature type="transmembrane region" description="Helical" evidence="11">
    <location>
        <begin position="551"/>
        <end position="574"/>
    </location>
</feature>
<evidence type="ECO:0000256" key="5">
    <source>
        <dbReference type="ARBA" id="ARBA00022737"/>
    </source>
</evidence>
<keyword evidence="9 11" id="KW-0472">Membrane</keyword>
<dbReference type="GO" id="GO:0140359">
    <property type="term" value="F:ABC-type transporter activity"/>
    <property type="evidence" value="ECO:0007669"/>
    <property type="project" value="InterPro"/>
</dbReference>
<keyword evidence="14" id="KW-1185">Reference proteome</keyword>
<dbReference type="GO" id="GO:0005886">
    <property type="term" value="C:plasma membrane"/>
    <property type="evidence" value="ECO:0007669"/>
    <property type="project" value="UniProtKB-ARBA"/>
</dbReference>
<organism evidence="13 14">
    <name type="scientific">Panicum miliaceum</name>
    <name type="common">Proso millet</name>
    <name type="synonym">Broomcorn millet</name>
    <dbReference type="NCBI Taxonomy" id="4540"/>
    <lineage>
        <taxon>Eukaryota</taxon>
        <taxon>Viridiplantae</taxon>
        <taxon>Streptophyta</taxon>
        <taxon>Embryophyta</taxon>
        <taxon>Tracheophyta</taxon>
        <taxon>Spermatophyta</taxon>
        <taxon>Magnoliopsida</taxon>
        <taxon>Liliopsida</taxon>
        <taxon>Poales</taxon>
        <taxon>Poaceae</taxon>
        <taxon>PACMAD clade</taxon>
        <taxon>Panicoideae</taxon>
        <taxon>Panicodae</taxon>
        <taxon>Paniceae</taxon>
        <taxon>Panicinae</taxon>
        <taxon>Panicum</taxon>
        <taxon>Panicum sect. Panicum</taxon>
    </lineage>
</organism>
<comment type="function">
    <text evidence="10">May be a general defense protein.</text>
</comment>
<gene>
    <name evidence="13" type="ORF">C2845_PM04G16990</name>
</gene>
<dbReference type="Pfam" id="PF01061">
    <property type="entry name" value="ABC2_membrane"/>
    <property type="match status" value="2"/>
</dbReference>
<comment type="similarity">
    <text evidence="2">Belongs to the ABC transporter superfamily. ABCG family. PDR (TC 3.A.1.205) subfamily.</text>
</comment>
<dbReference type="SMART" id="SM00382">
    <property type="entry name" value="AAA"/>
    <property type="match status" value="2"/>
</dbReference>
<reference evidence="14" key="1">
    <citation type="journal article" date="2019" name="Nat. Commun.">
        <title>The genome of broomcorn millet.</title>
        <authorList>
            <person name="Zou C."/>
            <person name="Miki D."/>
            <person name="Li D."/>
            <person name="Tang Q."/>
            <person name="Xiao L."/>
            <person name="Rajput S."/>
            <person name="Deng P."/>
            <person name="Jia W."/>
            <person name="Huang R."/>
            <person name="Zhang M."/>
            <person name="Sun Y."/>
            <person name="Hu J."/>
            <person name="Fu X."/>
            <person name="Schnable P.S."/>
            <person name="Li F."/>
            <person name="Zhang H."/>
            <person name="Feng B."/>
            <person name="Zhu X."/>
            <person name="Liu R."/>
            <person name="Schnable J.C."/>
            <person name="Zhu J.-K."/>
            <person name="Zhang H."/>
        </authorList>
    </citation>
    <scope>NUCLEOTIDE SEQUENCE [LARGE SCALE GENOMIC DNA]</scope>
</reference>
<keyword evidence="7" id="KW-0067">ATP-binding</keyword>
<evidence type="ECO:0000256" key="1">
    <source>
        <dbReference type="ARBA" id="ARBA00004141"/>
    </source>
</evidence>
<feature type="transmembrane region" description="Helical" evidence="11">
    <location>
        <begin position="1085"/>
        <end position="1103"/>
    </location>
</feature>
<dbReference type="PROSITE" id="PS50893">
    <property type="entry name" value="ABC_TRANSPORTER_2"/>
    <property type="match status" value="2"/>
</dbReference>
<accession>A0A3L6QTK2</accession>
<dbReference type="InterPro" id="IPR003593">
    <property type="entry name" value="AAA+_ATPase"/>
</dbReference>
<evidence type="ECO:0000259" key="12">
    <source>
        <dbReference type="PROSITE" id="PS50893"/>
    </source>
</evidence>
<evidence type="ECO:0000256" key="6">
    <source>
        <dbReference type="ARBA" id="ARBA00022741"/>
    </source>
</evidence>
<feature type="transmembrane region" description="Helical" evidence="11">
    <location>
        <begin position="478"/>
        <end position="497"/>
    </location>
</feature>
<feature type="transmembrane region" description="Helical" evidence="11">
    <location>
        <begin position="1123"/>
        <end position="1145"/>
    </location>
</feature>
<dbReference type="InterPro" id="IPR043926">
    <property type="entry name" value="ABCG_dom"/>
</dbReference>
<keyword evidence="6" id="KW-0547">Nucleotide-binding</keyword>
<feature type="transmembrane region" description="Helical" evidence="11">
    <location>
        <begin position="586"/>
        <end position="604"/>
    </location>
</feature>
<dbReference type="InterPro" id="IPR013525">
    <property type="entry name" value="ABC2_TM"/>
</dbReference>
<evidence type="ECO:0000313" key="14">
    <source>
        <dbReference type="Proteomes" id="UP000275267"/>
    </source>
</evidence>
<dbReference type="CDD" id="cd03232">
    <property type="entry name" value="ABCG_PDR_domain2"/>
    <property type="match status" value="1"/>
</dbReference>
<dbReference type="GO" id="GO:0016887">
    <property type="term" value="F:ATP hydrolysis activity"/>
    <property type="evidence" value="ECO:0007669"/>
    <property type="project" value="InterPro"/>
</dbReference>
<comment type="caution">
    <text evidence="13">The sequence shown here is derived from an EMBL/GenBank/DDBJ whole genome shotgun (WGS) entry which is preliminary data.</text>
</comment>
<dbReference type="OrthoDB" id="66620at2759"/>
<evidence type="ECO:0000256" key="10">
    <source>
        <dbReference type="ARBA" id="ARBA00037747"/>
    </source>
</evidence>
<dbReference type="SUPFAM" id="SSF52540">
    <property type="entry name" value="P-loop containing nucleoside triphosphate hydrolases"/>
    <property type="match status" value="2"/>
</dbReference>
<dbReference type="Proteomes" id="UP000275267">
    <property type="component" value="Unassembled WGS sequence"/>
</dbReference>
<dbReference type="Gene3D" id="3.40.50.300">
    <property type="entry name" value="P-loop containing nucleotide triphosphate hydrolases"/>
    <property type="match status" value="2"/>
</dbReference>
<evidence type="ECO:0000256" key="9">
    <source>
        <dbReference type="ARBA" id="ARBA00023136"/>
    </source>
</evidence>
<feature type="transmembrane region" description="Helical" evidence="11">
    <location>
        <begin position="666"/>
        <end position="692"/>
    </location>
</feature>
<sequence>MAAIVREEAPPLTHGENEEFLRVLRDVRQWVGREPPEKVEVVFDGVSVEAEERVGRRALPTLPNAVFNGVKAIVDSVNTCAVQKRTFKIINEVSGTIRSSRMTLVLGAPGSGKTTFLRALAGKLDSSLKLQGKVFYNGKSSPPTPHYLCSYVSQHDLHHAEMTVREIINFSSNLLGSNNEFEILGDAIKRNTDTSEVYQKLFSKATKLGDNGSNLKTNYIIKILGLSDCADTIVGDALRRGISGGQKKRTTIGEMLVGRAKCFFMDDVSTGLDSSTTFEIMTFLRQMTYLMDLTMVISLLQPAPETVELFDDIILLCEGRIIYYGPRDNAVSFFNTIGFTCPSRKNVADFLQEVTSKMDQQQYWAGVEREYQYHSIESFEKCFRAYNLPQLLEDKQCHTDNKQDSKASEAADNKIITQWNIFKACFLREVLLVKRNFAVHIFKAVQIIFLSFVLATIFFRTEMNHNTVYDGNKFMGSLFMGIAVVNFNGMTELAMTIKRLPTFYKQRELLGLQGWAILCSIFLVNIPMSLMETGLWTCSTYYSIGYAPSPIRFFQQFLVLFAMHQMSMSLYRLIASIGRTQAMTNMLGIQALIAILILGGFIISKDDLQPWLHWGYWASPFTYSLNAVALNEFFDKRWATVFHFENVNTTGEAVLKVRGLINEWHWYWVCVGVLFGFSLIFNLLSIFALEFLNSPKEHHLKVKPRKVQDIEYKDQFFGGWRDPIDRGNLPFQPLSLVFSQISYFVDMPRELRKHGATEDRLQLLRDVSGAFRPGVLTALMGITGAGKTTLLDVLAGRKTGGYIEGTIFVDGYPKRQETFSRISGYCEQTDIHSPYLTVYESLQFSAYLRLPSEVNSQKRDMFVEEVMGLIELTDLRNAMVGIPGVTGLSAEQRKRLTIAVELVASPSIIFMDEPTTGLDARAAAIVMRTVRKTVNTGRTVVCTIHQPSIEIFESFDELLLMKRGGQLIYSGQLGPLSSSMINYFEAIPGVPSIKDGQNPAAWAVDISSHAMEYAIGVDYSEIYRNSSLHRQNMDVVAELSKPRAGAKYLHFPPRYWPNFKAQCIACLWKQNCSFWKNPELNVTRFVCLFGVSITSGMAFWQVGSTIKDEQDVLNILGTAYTSALFLGYMNCATLQPTIAMERVIFYREKFSGMYSSMAYVIAQIAVEIPYMFIQVFVFSAIVYPMVGFELTVTKFFWFVLYMTLSFIDFTLFGMMVVALTPNEEIAAVLSFFIFMIWNTFAGFIVPRKMIPVWWRWMYWADPAAWTIYGLMSSQLGDRVELIRVPGQPDQPVSEFLKEYLGLQDHYLALVTTLHIAMSTLFGVVFCLGIKYLKFQRR</sequence>
<evidence type="ECO:0000256" key="7">
    <source>
        <dbReference type="ARBA" id="ARBA00022840"/>
    </source>
</evidence>
<dbReference type="FunFam" id="3.40.50.300:FF:000532">
    <property type="entry name" value="ABC transporter G family member 34"/>
    <property type="match status" value="1"/>
</dbReference>
<dbReference type="GO" id="GO:0005524">
    <property type="term" value="F:ATP binding"/>
    <property type="evidence" value="ECO:0007669"/>
    <property type="project" value="UniProtKB-KW"/>
</dbReference>
<evidence type="ECO:0000256" key="3">
    <source>
        <dbReference type="ARBA" id="ARBA00022448"/>
    </source>
</evidence>
<evidence type="ECO:0000256" key="4">
    <source>
        <dbReference type="ARBA" id="ARBA00022692"/>
    </source>
</evidence>
<keyword evidence="4 11" id="KW-0812">Transmembrane</keyword>